<organism evidence="2 3">
    <name type="scientific">Pseudolycoriella hygida</name>
    <dbReference type="NCBI Taxonomy" id="35572"/>
    <lineage>
        <taxon>Eukaryota</taxon>
        <taxon>Metazoa</taxon>
        <taxon>Ecdysozoa</taxon>
        <taxon>Arthropoda</taxon>
        <taxon>Hexapoda</taxon>
        <taxon>Insecta</taxon>
        <taxon>Pterygota</taxon>
        <taxon>Neoptera</taxon>
        <taxon>Endopterygota</taxon>
        <taxon>Diptera</taxon>
        <taxon>Nematocera</taxon>
        <taxon>Sciaroidea</taxon>
        <taxon>Sciaridae</taxon>
        <taxon>Pseudolycoriella</taxon>
    </lineage>
</organism>
<reference evidence="2" key="1">
    <citation type="submission" date="2022-07" db="EMBL/GenBank/DDBJ databases">
        <authorList>
            <person name="Trinca V."/>
            <person name="Uliana J.V.C."/>
            <person name="Torres T.T."/>
            <person name="Ward R.J."/>
            <person name="Monesi N."/>
        </authorList>
    </citation>
    <scope>NUCLEOTIDE SEQUENCE</scope>
    <source>
        <strain evidence="2">HSMRA1968</strain>
        <tissue evidence="2">Whole embryos</tissue>
    </source>
</reference>
<comment type="caution">
    <text evidence="2">The sequence shown here is derived from an EMBL/GenBank/DDBJ whole genome shotgun (WGS) entry which is preliminary data.</text>
</comment>
<dbReference type="InterPro" id="IPR049352">
    <property type="entry name" value="Rost"/>
</dbReference>
<feature type="transmembrane region" description="Helical" evidence="1">
    <location>
        <begin position="112"/>
        <end position="133"/>
    </location>
</feature>
<sequence>MTNSAKRFDITFHGVSPTNFVVSEWQHVSGRCLKYVIYEWTLAAYFIFAFSLSIYTSGKEHQWKYYVIYLTNWNVTLNVISSLMGAILKTLHYNRTLLVENKQREVTRTLNAYWLLSNLSAVMSISISTTYWTLDDSGHYELNDILAHTGNSIIFLFDTFIHARPSRQGHLIYPLAFGFIYLFWFCLPYSLLGMLNINDEPYIYPSLDWKNHTGFAILNAFLFLGLIVLVHSVINFLISARIYIHKKYKLRKSYKSNRDGIDLNEMNTEMLLQSEDHHQSTDSLFS</sequence>
<dbReference type="Pfam" id="PF21534">
    <property type="entry name" value="Rost"/>
    <property type="match status" value="1"/>
</dbReference>
<feature type="transmembrane region" description="Helical" evidence="1">
    <location>
        <begin position="67"/>
        <end position="91"/>
    </location>
</feature>
<dbReference type="GO" id="GO:0016020">
    <property type="term" value="C:membrane"/>
    <property type="evidence" value="ECO:0007669"/>
    <property type="project" value="TreeGrafter"/>
</dbReference>
<dbReference type="PANTHER" id="PTHR12242:SF49">
    <property type="entry name" value="HEADBUTT, ISOFORM E"/>
    <property type="match status" value="1"/>
</dbReference>
<accession>A0A9Q0RWX2</accession>
<keyword evidence="1" id="KW-0812">Transmembrane</keyword>
<dbReference type="EMBL" id="WJQU01000004">
    <property type="protein sequence ID" value="KAJ6635471.1"/>
    <property type="molecule type" value="Genomic_DNA"/>
</dbReference>
<feature type="transmembrane region" description="Helical" evidence="1">
    <location>
        <begin position="35"/>
        <end position="55"/>
    </location>
</feature>
<evidence type="ECO:0000313" key="3">
    <source>
        <dbReference type="Proteomes" id="UP001151699"/>
    </source>
</evidence>
<feature type="transmembrane region" description="Helical" evidence="1">
    <location>
        <begin position="215"/>
        <end position="244"/>
    </location>
</feature>
<gene>
    <name evidence="2" type="primary">rost_2</name>
    <name evidence="2" type="ORF">Bhyg_14057</name>
</gene>
<feature type="transmembrane region" description="Helical" evidence="1">
    <location>
        <begin position="175"/>
        <end position="195"/>
    </location>
</feature>
<feature type="transmembrane region" description="Helical" evidence="1">
    <location>
        <begin position="145"/>
        <end position="163"/>
    </location>
</feature>
<dbReference type="AlphaFoldDB" id="A0A9Q0RWX2"/>
<proteinExistence type="predicted"/>
<keyword evidence="1" id="KW-1133">Transmembrane helix</keyword>
<dbReference type="OrthoDB" id="419711at2759"/>
<keyword evidence="3" id="KW-1185">Reference proteome</keyword>
<protein>
    <submittedName>
        <fullName evidence="2">Protein rolling stone</fullName>
    </submittedName>
</protein>
<keyword evidence="1" id="KW-0472">Membrane</keyword>
<dbReference type="PANTHER" id="PTHR12242">
    <property type="entry name" value="OS02G0130600 PROTEIN-RELATED"/>
    <property type="match status" value="1"/>
</dbReference>
<dbReference type="Proteomes" id="UP001151699">
    <property type="component" value="Chromosome C"/>
</dbReference>
<evidence type="ECO:0000313" key="2">
    <source>
        <dbReference type="EMBL" id="KAJ6635471.1"/>
    </source>
</evidence>
<evidence type="ECO:0000256" key="1">
    <source>
        <dbReference type="SAM" id="Phobius"/>
    </source>
</evidence>
<name>A0A9Q0RWX2_9DIPT</name>